<dbReference type="OrthoDB" id="266722at2759"/>
<dbReference type="RefSeq" id="XP_067757638.1">
    <property type="nucleotide sequence ID" value="XM_067901932.1"/>
</dbReference>
<feature type="compositionally biased region" description="Polar residues" evidence="2">
    <location>
        <begin position="1610"/>
        <end position="1619"/>
    </location>
</feature>
<proteinExistence type="predicted"/>
<feature type="compositionally biased region" description="Basic and acidic residues" evidence="2">
    <location>
        <begin position="1551"/>
        <end position="1561"/>
    </location>
</feature>
<feature type="region of interest" description="Disordered" evidence="2">
    <location>
        <begin position="891"/>
        <end position="913"/>
    </location>
</feature>
<accession>A0A836I887</accession>
<feature type="region of interest" description="Disordered" evidence="2">
    <location>
        <begin position="1544"/>
        <end position="1567"/>
    </location>
</feature>
<feature type="compositionally biased region" description="Basic and acidic residues" evidence="2">
    <location>
        <begin position="1621"/>
        <end position="1632"/>
    </location>
</feature>
<feature type="compositionally biased region" description="Low complexity" evidence="2">
    <location>
        <begin position="53"/>
        <end position="68"/>
    </location>
</feature>
<dbReference type="GeneID" id="94292009"/>
<evidence type="ECO:0000256" key="2">
    <source>
        <dbReference type="SAM" id="MobiDB-lite"/>
    </source>
</evidence>
<evidence type="ECO:0000313" key="3">
    <source>
        <dbReference type="EMBL" id="KAG5506476.1"/>
    </source>
</evidence>
<protein>
    <submittedName>
        <fullName evidence="3">Uncharacterized protein</fullName>
    </submittedName>
</protein>
<evidence type="ECO:0000313" key="4">
    <source>
        <dbReference type="Proteomes" id="UP000674318"/>
    </source>
</evidence>
<feature type="region of interest" description="Disordered" evidence="2">
    <location>
        <begin position="1758"/>
        <end position="1785"/>
    </location>
</feature>
<feature type="region of interest" description="Disordered" evidence="2">
    <location>
        <begin position="1601"/>
        <end position="1686"/>
    </location>
</feature>
<feature type="compositionally biased region" description="Basic residues" evidence="2">
    <location>
        <begin position="1776"/>
        <end position="1785"/>
    </location>
</feature>
<feature type="region of interest" description="Disordered" evidence="2">
    <location>
        <begin position="104"/>
        <end position="135"/>
    </location>
</feature>
<organism evidence="3 4">
    <name type="scientific">Porcisia hertigi</name>
    <dbReference type="NCBI Taxonomy" id="2761500"/>
    <lineage>
        <taxon>Eukaryota</taxon>
        <taxon>Discoba</taxon>
        <taxon>Euglenozoa</taxon>
        <taxon>Kinetoplastea</taxon>
        <taxon>Metakinetoplastina</taxon>
        <taxon>Trypanosomatida</taxon>
        <taxon>Trypanosomatidae</taxon>
        <taxon>Leishmaniinae</taxon>
        <taxon>Porcisia</taxon>
    </lineage>
</organism>
<dbReference type="EMBL" id="JAFJZO010000020">
    <property type="protein sequence ID" value="KAG5506476.1"/>
    <property type="molecule type" value="Genomic_DNA"/>
</dbReference>
<gene>
    <name evidence="3" type="ORF">JKF63_05979</name>
</gene>
<feature type="compositionally biased region" description="Polar residues" evidence="2">
    <location>
        <begin position="1666"/>
        <end position="1675"/>
    </location>
</feature>
<feature type="region of interest" description="Disordered" evidence="2">
    <location>
        <begin position="1386"/>
        <end position="1410"/>
    </location>
</feature>
<dbReference type="KEGG" id="phet:94292009"/>
<keyword evidence="1" id="KW-0677">Repeat</keyword>
<dbReference type="Pfam" id="PF02493">
    <property type="entry name" value="MORN"/>
    <property type="match status" value="3"/>
</dbReference>
<name>A0A836I887_9TRYP</name>
<feature type="region of interest" description="Disordered" evidence="2">
    <location>
        <begin position="728"/>
        <end position="753"/>
    </location>
</feature>
<feature type="compositionally biased region" description="Polar residues" evidence="2">
    <location>
        <begin position="901"/>
        <end position="912"/>
    </location>
</feature>
<comment type="caution">
    <text evidence="3">The sequence shown here is derived from an EMBL/GenBank/DDBJ whole genome shotgun (WGS) entry which is preliminary data.</text>
</comment>
<feature type="region of interest" description="Disordered" evidence="2">
    <location>
        <begin position="50"/>
        <end position="73"/>
    </location>
</feature>
<feature type="compositionally biased region" description="Basic and acidic residues" evidence="2">
    <location>
        <begin position="1677"/>
        <end position="1686"/>
    </location>
</feature>
<dbReference type="Proteomes" id="UP000674318">
    <property type="component" value="Unassembled WGS sequence"/>
</dbReference>
<evidence type="ECO:0000256" key="1">
    <source>
        <dbReference type="ARBA" id="ARBA00022737"/>
    </source>
</evidence>
<reference evidence="3 4" key="1">
    <citation type="submission" date="2021-02" db="EMBL/GenBank/DDBJ databases">
        <title>Porcisia hertigi Genome sequencing and assembly.</title>
        <authorList>
            <person name="Almutairi H."/>
            <person name="Gatherer D."/>
        </authorList>
    </citation>
    <scope>NUCLEOTIDE SEQUENCE [LARGE SCALE GENOMIC DNA]</scope>
    <source>
        <strain evidence="3 4">C119</strain>
    </source>
</reference>
<sequence>MRSGADTSGGSRGTNTSCLEELSEEGQRNLLTSTMAAAALKERYTGVNAGIASGSSSSSSTTTTTTTGARGGGVDWRKIDWVRQQCRYTGEAMLKSPVKEAPHTKAALRRENAPPSPSVSSSFSGTIAAPGSTEAGEKSVGARLVESLLYPFTPSTASSAHALETTRTSADDAAAENVVPHGDGVMTYLLYCKPKNGGYANLAGGSTSEAINPDPSRSAVPIASPFLPPDLIPTAYCPPLTEIETTTVSEDGLTSTDAGAKLAAPPVPHLLLLSLVVYEGSFVNGKRHGRGRLTAYGRLVLECNWSEDVPSLVAPLSIASHARSEEPPAPTLWNVDAHVWTPPPAAPPAPPSTLNSLRPRRAHITTKSVTKANEACQCSCCAPSGTWSIKVTQAYMGSLMLATVASKRLLAKMEACMGSSAASLTAKAAAGAHYIGLPVPRPQPPSDRAASSDAFRGLGWVNHVVFLPNCFGEAHFRADSGPVRSDAPSASPVRTVSALGGSFQPPIWVPETSAAAAAAASLRYSTPSPPSLCWQYCGQWSAGLPHGFGAAAERLTDPTVGTVPPHYPWRSLFLGQYMSGKRCGPGTYHGAQGSEATGVVVCGTWPRHDQCNTNPAATAAASEHQEQGTANIVLLPVSSAGVICPTDFEPADTASSPPPPTLSSSFFSLQGACWSNSDADDNSGCNAYGSGGGSFPAAKLRQSAAALSGMWEPLFRDVDNVVTRQSPSLPLDAEESGGAISNEPVGDQLAASDASPSRKVRLWRRACSVMDNFVTCPEFDVALRTFQATFAFMYGTNLEIGTAAKEKATTPSSKPAAPSTLQNAMPGLLQRLENAVTVALSSSATSSMGYPWCPAHSWCAMAHLRDPIESSTGTQGSLSYAGCLHAGLADGATHRHPPPTTSRLGTPQSSGYTRAACSKRSTVRTSLRPPLSAVAAALEPFAAAHTFTHAVHAAAAFVSSLRLRLLSCFATDPDLCEVVMGDRESEEKILQYCWHIVFGCVGSVLVKKATAVAVADVGLVWKLLGLRSEGGKKETLTDYFVALRRCRSLAKADMVEMAHSEVYEARDADILSPLSQCAERLGDLLGLLTGARSCSSALGTPTHTFSSELQKMTTILLELHAFVGTKEDISGAATIPTNPLASPGLEDPTATFTLAQREALLRWTLFSAAVGHPAVASIASHGGSGRHPFAFLLIAHTLLSGQITPVYPILMGEGSARNNNSSGHPSRHDLLLLLRDIGRSTMELMHTFPSVRAWAPLPSPPAPKPSWTTSVVCPLDTLALKLEYALSPCAALHLCVSSPPHPISGAAVGVASPLEPGGSEGGCPDATAEIRPCPGGAPKASTIYINLQHLSHEALQWCRRELTERLTVSLLETRLQRYWRRLPPKVAQHASRKHHPRDVDGALAPHHHDTPPPSPLMRWLLVCLQGMLSSPLLPQALVKPSGGSTPAKFDLVQCHTPQASSSSLGHAGTTAPRTRYTWKKFISAVFFSDAEREAWSSTQSPTKTAATQALSLMDKCYVTALAYTLHELAGMELNLEVRFVFEDEEEEEERSTEAHGQDSREAGSVGHRSPLLELAGSSSQMENLDQLHSRRKNIFLSSSSFSSSASLSSPRPNSAQSGGSLEREGYDAHTGDDSPTSGNTSHPKRSQGDRPTATTTTWTRRRPISQEASRSTSVHASPRDRPLKDNERLQRQSAVGAGPEASPLTSGPVGKEWELVLVLPPGSRHDSAEQVTAKSHHPPFFSTLTWEVMEQVCSRVHHQLHATTPPSNATEDEKRKKSKAVKAKR</sequence>
<keyword evidence="4" id="KW-1185">Reference proteome</keyword>
<dbReference type="InterPro" id="IPR003409">
    <property type="entry name" value="MORN"/>
</dbReference>
<dbReference type="SMART" id="SM00698">
    <property type="entry name" value="MORN"/>
    <property type="match status" value="3"/>
</dbReference>